<name>A0A448WG94_9PLAT</name>
<gene>
    <name evidence="1" type="ORF">PXEA_LOCUS4434</name>
</gene>
<sequence>MSKFWRENAAWPSHPRMHSWPSIDAEWRRRTKLAFLPFYLANRSRLGWAWQDVFVRCEYEASECDLEPIAAELSTQGGKTPSLSYGSGLHVHQAWGRMDDALRKREQEQTRTRRQIA</sequence>
<evidence type="ECO:0000313" key="1">
    <source>
        <dbReference type="EMBL" id="VEL10994.1"/>
    </source>
</evidence>
<accession>A0A448WG94</accession>
<dbReference type="AlphaFoldDB" id="A0A448WG94"/>
<reference evidence="1" key="1">
    <citation type="submission" date="2018-11" db="EMBL/GenBank/DDBJ databases">
        <authorList>
            <consortium name="Pathogen Informatics"/>
        </authorList>
    </citation>
    <scope>NUCLEOTIDE SEQUENCE</scope>
</reference>
<organism evidence="1 2">
    <name type="scientific">Protopolystoma xenopodis</name>
    <dbReference type="NCBI Taxonomy" id="117903"/>
    <lineage>
        <taxon>Eukaryota</taxon>
        <taxon>Metazoa</taxon>
        <taxon>Spiralia</taxon>
        <taxon>Lophotrochozoa</taxon>
        <taxon>Platyhelminthes</taxon>
        <taxon>Monogenea</taxon>
        <taxon>Polyopisthocotylea</taxon>
        <taxon>Polystomatidea</taxon>
        <taxon>Polystomatidae</taxon>
        <taxon>Protopolystoma</taxon>
    </lineage>
</organism>
<dbReference type="Proteomes" id="UP000784294">
    <property type="component" value="Unassembled WGS sequence"/>
</dbReference>
<evidence type="ECO:0000313" key="2">
    <source>
        <dbReference type="Proteomes" id="UP000784294"/>
    </source>
</evidence>
<protein>
    <submittedName>
        <fullName evidence="1">Uncharacterized protein</fullName>
    </submittedName>
</protein>
<dbReference type="EMBL" id="CAAALY010010540">
    <property type="protein sequence ID" value="VEL10994.1"/>
    <property type="molecule type" value="Genomic_DNA"/>
</dbReference>
<comment type="caution">
    <text evidence="1">The sequence shown here is derived from an EMBL/GenBank/DDBJ whole genome shotgun (WGS) entry which is preliminary data.</text>
</comment>
<keyword evidence="2" id="KW-1185">Reference proteome</keyword>
<proteinExistence type="predicted"/>